<feature type="transmembrane region" description="Helical" evidence="12">
    <location>
        <begin position="193"/>
        <end position="214"/>
    </location>
</feature>
<sequence>MVAADEDDDPACPANAKRPAAFQSRLPGLPGAATYNQVHDVDNPLVVQDPPPPAPAVAAPLDKSEIRIRVGLGGGGGGGGGLGLEAADSDGAGDSLGGEVIPHGYQQMVPLDPDETTDSTGFLTAPRHSRPPRKSSSLLAAVTLAAISGDPPPRETWNKKVEFLLAVIGFAVDLGNVWRFPYICYANGGGAFLIPYCIMLVFGGMPLFYMELALGQFHRCGCLTLWKKICPALKGVGYAICLIDIYVGMHYNTIIGWALYYLVESFQSELPWTSCNNTWNTPNCTPVVGEQFNYSTSPAKEFFERSVLEQHLSDGLDRMGPIKWSLALCVFGVFVLVYFSLWKGVRSTGKAVWVTALAPYVVLFILLARGVTLPGADVGIRYYLTPQWEKLKESKVWIDAASQIFFSLGPGFGTLLALASYNKFNNNCYRDAILTSSINCLTSFLAGFVIFSVLGYMAHMQNKSVAEVGLDGPGLVFIVYPEAIATMTGSVFWSIIFFLMLITLGLDSTFGGLEAMITALCDEYPRLLGRHREIFVAVVLVLVYLCSLPTCTYGGVFLVNLLNEYGPGKSILFVVFVEAAGVCWFYGVDRFSRDIEKMLGFRPGIFWRCCWTFISPVFLLVIFICSLLGDTDDANKYPPWAISVGWVLTASSLLCIPVYIIYKFSITSGNCSQRVKMICVRRRPPRRRRSTSTRRTAPGRTSDSRAARHRTPCPASRCCARTTRTRAPGSSSGWCRCVSTHWPLAVEAAMLRNTWTRGGGPGGPLADWGCK</sequence>
<evidence type="ECO:0000256" key="3">
    <source>
        <dbReference type="ARBA" id="ARBA00022448"/>
    </source>
</evidence>
<dbReference type="KEGG" id="tpal:117654034"/>
<feature type="transmembrane region" description="Helical" evidence="12">
    <location>
        <begin position="571"/>
        <end position="588"/>
    </location>
</feature>
<feature type="transmembrane region" description="Helical" evidence="12">
    <location>
        <begin position="322"/>
        <end position="341"/>
    </location>
</feature>
<dbReference type="Pfam" id="PF00209">
    <property type="entry name" value="SNF"/>
    <property type="match status" value="1"/>
</dbReference>
<dbReference type="GO" id="GO:0006865">
    <property type="term" value="P:amino acid transport"/>
    <property type="evidence" value="ECO:0007669"/>
    <property type="project" value="TreeGrafter"/>
</dbReference>
<evidence type="ECO:0000256" key="2">
    <source>
        <dbReference type="ARBA" id="ARBA00006459"/>
    </source>
</evidence>
<dbReference type="GO" id="GO:0043005">
    <property type="term" value="C:neuron projection"/>
    <property type="evidence" value="ECO:0007669"/>
    <property type="project" value="TreeGrafter"/>
</dbReference>
<feature type="compositionally biased region" description="Acidic residues" evidence="11">
    <location>
        <begin position="1"/>
        <end position="10"/>
    </location>
</feature>
<dbReference type="PANTHER" id="PTHR11616">
    <property type="entry name" value="SODIUM/CHLORIDE DEPENDENT TRANSPORTER"/>
    <property type="match status" value="1"/>
</dbReference>
<dbReference type="FunCoup" id="A0A6P9ACV6">
    <property type="interactions" value="44"/>
</dbReference>
<evidence type="ECO:0000313" key="13">
    <source>
        <dbReference type="Proteomes" id="UP000515158"/>
    </source>
</evidence>
<accession>A0A6P9ACV6</accession>
<feature type="binding site" evidence="8">
    <location>
        <position position="504"/>
    </location>
    <ligand>
        <name>Na(+)</name>
        <dbReference type="ChEBI" id="CHEBI:29101"/>
        <label>1</label>
    </ligand>
</feature>
<feature type="transmembrane region" description="Helical" evidence="12">
    <location>
        <begin position="478"/>
        <end position="506"/>
    </location>
</feature>
<feature type="binding site" evidence="8">
    <location>
        <position position="439"/>
    </location>
    <ligand>
        <name>Na(+)</name>
        <dbReference type="ChEBI" id="CHEBI:29101"/>
        <label>1</label>
    </ligand>
</feature>
<dbReference type="PROSITE" id="PS00610">
    <property type="entry name" value="NA_NEUROTRAN_SYMP_1"/>
    <property type="match status" value="1"/>
</dbReference>
<dbReference type="PANTHER" id="PTHR11616:SF279">
    <property type="entry name" value="SODIUM-DEPENDENT SEROTONIN TRANSPORTER"/>
    <property type="match status" value="1"/>
</dbReference>
<feature type="transmembrane region" description="Helical" evidence="12">
    <location>
        <begin position="235"/>
        <end position="263"/>
    </location>
</feature>
<evidence type="ECO:0000256" key="4">
    <source>
        <dbReference type="ARBA" id="ARBA00022692"/>
    </source>
</evidence>
<gene>
    <name evidence="14" type="primary">LOC117654034</name>
</gene>
<proteinExistence type="inferred from homology"/>
<evidence type="ECO:0000256" key="7">
    <source>
        <dbReference type="ARBA" id="ARBA00023136"/>
    </source>
</evidence>
<feature type="binding site" evidence="8">
    <location>
        <position position="176"/>
    </location>
    <ligand>
        <name>Na(+)</name>
        <dbReference type="ChEBI" id="CHEBI:29101"/>
        <label>1</label>
    </ligand>
</feature>
<evidence type="ECO:0000256" key="10">
    <source>
        <dbReference type="RuleBase" id="RU003732"/>
    </source>
</evidence>
<dbReference type="GeneID" id="117654034"/>
<dbReference type="PROSITE" id="PS50267">
    <property type="entry name" value="NA_NEUROTRAN_SYMP_3"/>
    <property type="match status" value="1"/>
</dbReference>
<feature type="region of interest" description="Disordered" evidence="11">
    <location>
        <begin position="683"/>
        <end position="711"/>
    </location>
</feature>
<evidence type="ECO:0000256" key="1">
    <source>
        <dbReference type="ARBA" id="ARBA00004141"/>
    </source>
</evidence>
<dbReference type="OrthoDB" id="6581954at2759"/>
<keyword evidence="8" id="KW-0479">Metal-binding</keyword>
<feature type="transmembrane region" description="Helical" evidence="12">
    <location>
        <begin position="163"/>
        <end position="181"/>
    </location>
</feature>
<evidence type="ECO:0000256" key="6">
    <source>
        <dbReference type="ARBA" id="ARBA00022989"/>
    </source>
</evidence>
<keyword evidence="8" id="KW-0915">Sodium</keyword>
<dbReference type="GO" id="GO:0005886">
    <property type="term" value="C:plasma membrane"/>
    <property type="evidence" value="ECO:0007669"/>
    <property type="project" value="TreeGrafter"/>
</dbReference>
<keyword evidence="13" id="KW-1185">Reference proteome</keyword>
<keyword evidence="5 10" id="KW-0769">Symport</keyword>
<evidence type="ECO:0000256" key="5">
    <source>
        <dbReference type="ARBA" id="ARBA00022847"/>
    </source>
</evidence>
<dbReference type="CDD" id="cd11497">
    <property type="entry name" value="SLC6sbd_SERT-like"/>
    <property type="match status" value="1"/>
</dbReference>
<dbReference type="AlphaFoldDB" id="A0A6P9ACV6"/>
<dbReference type="GO" id="GO:0098793">
    <property type="term" value="C:presynapse"/>
    <property type="evidence" value="ECO:0007669"/>
    <property type="project" value="GOC"/>
</dbReference>
<feature type="compositionally biased region" description="Basic residues" evidence="11">
    <location>
        <begin position="683"/>
        <end position="692"/>
    </location>
</feature>
<feature type="binding site" evidence="8">
    <location>
        <position position="169"/>
    </location>
    <ligand>
        <name>Na(+)</name>
        <dbReference type="ChEBI" id="CHEBI:29101"/>
        <label>1</label>
    </ligand>
</feature>
<reference evidence="14" key="1">
    <citation type="submission" date="2025-08" db="UniProtKB">
        <authorList>
            <consortium name="RefSeq"/>
        </authorList>
    </citation>
    <scope>IDENTIFICATION</scope>
    <source>
        <tissue evidence="14">Total insect</tissue>
    </source>
</reference>
<feature type="transmembrane region" description="Helical" evidence="12">
    <location>
        <begin position="534"/>
        <end position="559"/>
    </location>
</feature>
<dbReference type="NCBIfam" id="NF037979">
    <property type="entry name" value="Na_transp"/>
    <property type="match status" value="1"/>
</dbReference>
<feature type="binding site" evidence="8">
    <location>
        <position position="171"/>
    </location>
    <ligand>
        <name>Na(+)</name>
        <dbReference type="ChEBI" id="CHEBI:29101"/>
        <label>1</label>
    </ligand>
</feature>
<dbReference type="RefSeq" id="XP_034256053.1">
    <property type="nucleotide sequence ID" value="XM_034400162.1"/>
</dbReference>
<keyword evidence="4 10" id="KW-0812">Transmembrane</keyword>
<evidence type="ECO:0000313" key="14">
    <source>
        <dbReference type="RefSeq" id="XP_034256053.1"/>
    </source>
</evidence>
<feature type="transmembrane region" description="Helical" evidence="12">
    <location>
        <begin position="353"/>
        <end position="376"/>
    </location>
</feature>
<dbReference type="PRINTS" id="PR00176">
    <property type="entry name" value="NANEUSMPORT"/>
</dbReference>
<evidence type="ECO:0000256" key="11">
    <source>
        <dbReference type="SAM" id="MobiDB-lite"/>
    </source>
</evidence>
<feature type="disulfide bond" evidence="9">
    <location>
        <begin position="275"/>
        <end position="284"/>
    </location>
</feature>
<dbReference type="InParanoid" id="A0A6P9ACV6"/>
<comment type="subcellular location">
    <subcellularLocation>
        <location evidence="1">Membrane</location>
        <topology evidence="1">Multi-pass membrane protein</topology>
    </subcellularLocation>
</comment>
<dbReference type="GO" id="GO:0051378">
    <property type="term" value="F:serotonin binding"/>
    <property type="evidence" value="ECO:0007669"/>
    <property type="project" value="TreeGrafter"/>
</dbReference>
<feature type="binding site" evidence="8">
    <location>
        <position position="508"/>
    </location>
    <ligand>
        <name>Na(+)</name>
        <dbReference type="ChEBI" id="CHEBI:29101"/>
        <label>1</label>
    </ligand>
</feature>
<feature type="transmembrane region" description="Helical" evidence="12">
    <location>
        <begin position="433"/>
        <end position="458"/>
    </location>
</feature>
<dbReference type="GO" id="GO:0046872">
    <property type="term" value="F:metal ion binding"/>
    <property type="evidence" value="ECO:0007669"/>
    <property type="project" value="UniProtKB-KW"/>
</dbReference>
<dbReference type="Proteomes" id="UP000515158">
    <property type="component" value="Unplaced"/>
</dbReference>
<feature type="transmembrane region" description="Helical" evidence="12">
    <location>
        <begin position="396"/>
        <end position="421"/>
    </location>
</feature>
<dbReference type="SUPFAM" id="SSF161070">
    <property type="entry name" value="SNF-like"/>
    <property type="match status" value="1"/>
</dbReference>
<dbReference type="InterPro" id="IPR037272">
    <property type="entry name" value="SNS_sf"/>
</dbReference>
<feature type="binding site" evidence="8">
    <location>
        <position position="507"/>
    </location>
    <ligand>
        <name>Na(+)</name>
        <dbReference type="ChEBI" id="CHEBI:29101"/>
        <label>1</label>
    </ligand>
</feature>
<feature type="region of interest" description="Disordered" evidence="11">
    <location>
        <begin position="1"/>
        <end position="47"/>
    </location>
</feature>
<keyword evidence="3 10" id="KW-0813">Transport</keyword>
<keyword evidence="9" id="KW-1015">Disulfide bond</keyword>
<feature type="binding site" evidence="8">
    <location>
        <position position="172"/>
    </location>
    <ligand>
        <name>Na(+)</name>
        <dbReference type="ChEBI" id="CHEBI:29101"/>
        <label>1</label>
    </ligand>
</feature>
<feature type="transmembrane region" description="Helical" evidence="12">
    <location>
        <begin position="641"/>
        <end position="662"/>
    </location>
</feature>
<keyword evidence="6 12" id="KW-1133">Transmembrane helix</keyword>
<keyword evidence="7 12" id="KW-0472">Membrane</keyword>
<dbReference type="PROSITE" id="PS00754">
    <property type="entry name" value="NA_NEUROTRAN_SYMP_2"/>
    <property type="match status" value="1"/>
</dbReference>
<dbReference type="InterPro" id="IPR000175">
    <property type="entry name" value="Na/ntran_symport"/>
</dbReference>
<organism evidence="14">
    <name type="scientific">Thrips palmi</name>
    <name type="common">Melon thrips</name>
    <dbReference type="NCBI Taxonomy" id="161013"/>
    <lineage>
        <taxon>Eukaryota</taxon>
        <taxon>Metazoa</taxon>
        <taxon>Ecdysozoa</taxon>
        <taxon>Arthropoda</taxon>
        <taxon>Hexapoda</taxon>
        <taxon>Insecta</taxon>
        <taxon>Pterygota</taxon>
        <taxon>Neoptera</taxon>
        <taxon>Paraneoptera</taxon>
        <taxon>Thysanoptera</taxon>
        <taxon>Terebrantia</taxon>
        <taxon>Thripoidea</taxon>
        <taxon>Thripidae</taxon>
        <taxon>Thrips</taxon>
    </lineage>
</organism>
<evidence type="ECO:0000256" key="9">
    <source>
        <dbReference type="PIRSR" id="PIRSR600175-2"/>
    </source>
</evidence>
<comment type="similarity">
    <text evidence="2 10">Belongs to the sodium:neurotransmitter symporter (SNF) (TC 2.A.22) family.</text>
</comment>
<protein>
    <recommendedName>
        <fullName evidence="10">Transporter</fullName>
    </recommendedName>
</protein>
<dbReference type="GO" id="GO:0005335">
    <property type="term" value="F:serotonin:sodium:chloride symporter activity"/>
    <property type="evidence" value="ECO:0007669"/>
    <property type="project" value="TreeGrafter"/>
</dbReference>
<feature type="transmembrane region" description="Helical" evidence="12">
    <location>
        <begin position="609"/>
        <end position="629"/>
    </location>
</feature>
<name>A0A6P9ACV6_THRPL</name>
<feature type="binding site" evidence="8">
    <location>
        <position position="407"/>
    </location>
    <ligand>
        <name>Na(+)</name>
        <dbReference type="ChEBI" id="CHEBI:29101"/>
        <label>1</label>
    </ligand>
</feature>
<evidence type="ECO:0000256" key="12">
    <source>
        <dbReference type="SAM" id="Phobius"/>
    </source>
</evidence>
<evidence type="ECO:0000256" key="8">
    <source>
        <dbReference type="PIRSR" id="PIRSR600175-1"/>
    </source>
</evidence>